<proteinExistence type="predicted"/>
<protein>
    <submittedName>
        <fullName evidence="5">Biotin-dependent carboxyltransferase family protein</fullName>
    </submittedName>
</protein>
<evidence type="ECO:0000259" key="4">
    <source>
        <dbReference type="SMART" id="SM00797"/>
    </source>
</evidence>
<dbReference type="Proteomes" id="UP000614490">
    <property type="component" value="Unassembled WGS sequence"/>
</dbReference>
<dbReference type="PANTHER" id="PTHR43309:SF5">
    <property type="entry name" value="5-OXOPROLINASE SUBUNIT C"/>
    <property type="match status" value="1"/>
</dbReference>
<evidence type="ECO:0000256" key="2">
    <source>
        <dbReference type="ARBA" id="ARBA00022801"/>
    </source>
</evidence>
<evidence type="ECO:0000313" key="5">
    <source>
        <dbReference type="EMBL" id="MBH0231240.1"/>
    </source>
</evidence>
<keyword evidence="1" id="KW-0547">Nucleotide-binding</keyword>
<evidence type="ECO:0000256" key="3">
    <source>
        <dbReference type="ARBA" id="ARBA00022840"/>
    </source>
</evidence>
<evidence type="ECO:0000313" key="6">
    <source>
        <dbReference type="Proteomes" id="UP000614490"/>
    </source>
</evidence>
<dbReference type="InterPro" id="IPR029000">
    <property type="entry name" value="Cyclophilin-like_dom_sf"/>
</dbReference>
<keyword evidence="2" id="KW-0378">Hydrolase</keyword>
<dbReference type="GO" id="GO:0005524">
    <property type="term" value="F:ATP binding"/>
    <property type="evidence" value="ECO:0007669"/>
    <property type="project" value="UniProtKB-KW"/>
</dbReference>
<dbReference type="GO" id="GO:0016787">
    <property type="term" value="F:hydrolase activity"/>
    <property type="evidence" value="ECO:0007669"/>
    <property type="project" value="UniProtKB-KW"/>
</dbReference>
<dbReference type="Pfam" id="PF02626">
    <property type="entry name" value="CT_A_B"/>
    <property type="match status" value="1"/>
</dbReference>
<dbReference type="RefSeq" id="WP_197317879.1">
    <property type="nucleotide sequence ID" value="NZ_JADZSC010000003.1"/>
</dbReference>
<dbReference type="AlphaFoldDB" id="A0A931MW37"/>
<dbReference type="InterPro" id="IPR003778">
    <property type="entry name" value="CT_A_B"/>
</dbReference>
<accession>A0A931MW37</accession>
<comment type="caution">
    <text evidence="5">The sequence shown here is derived from an EMBL/GenBank/DDBJ whole genome shotgun (WGS) entry which is preliminary data.</text>
</comment>
<keyword evidence="3" id="KW-0067">ATP-binding</keyword>
<reference evidence="5 6" key="1">
    <citation type="journal article" date="2005" name="Int. J. Syst. Evol. Microbiol.">
        <title>Halobacillus yeomjeoni sp. nov., isolated from a marine solar saltern in Korea.</title>
        <authorList>
            <person name="Yoon J.H."/>
            <person name="Kang S.J."/>
            <person name="Lee C.H."/>
            <person name="Oh H.W."/>
            <person name="Oh T.K."/>
        </authorList>
    </citation>
    <scope>NUCLEOTIDE SEQUENCE [LARGE SCALE GENOMIC DNA]</scope>
    <source>
        <strain evidence="5 6">KCTC 3957</strain>
    </source>
</reference>
<feature type="domain" description="Carboxyltransferase" evidence="4">
    <location>
        <begin position="23"/>
        <end position="320"/>
    </location>
</feature>
<dbReference type="EMBL" id="JADZSC010000003">
    <property type="protein sequence ID" value="MBH0231240.1"/>
    <property type="molecule type" value="Genomic_DNA"/>
</dbReference>
<dbReference type="InterPro" id="IPR052708">
    <property type="entry name" value="PxpC"/>
</dbReference>
<evidence type="ECO:0000256" key="1">
    <source>
        <dbReference type="ARBA" id="ARBA00022741"/>
    </source>
</evidence>
<dbReference type="SMART" id="SM00797">
    <property type="entry name" value="AHS2"/>
    <property type="match status" value="1"/>
</dbReference>
<dbReference type="PANTHER" id="PTHR43309">
    <property type="entry name" value="5-OXOPROLINASE SUBUNIT C"/>
    <property type="match status" value="1"/>
</dbReference>
<gene>
    <name evidence="5" type="ORF">H0267_13515</name>
</gene>
<sequence length="333" mass="36934">MIKLAKSGLLTTIQDLGRIGYQKYGVIASGAMDSESHRIANLLVGNDEDHPTMEITLMGPVIEFQEDALIAICGGDLSAMVDGERVELWKPIYIKQGSELRFGNPKQGFRAYLAIAGGFDVPYVMNSGSTYLRAGIGGFEGRALEKGDEIPVGDPSMPSLSMMESLKELAGEEHFCSSSWFAAPEFVPNVHSGCEIRVTEGREFGLFSEESQEKFFEQAYQIDSKSDRMGYRLKGSKLKLNEKVDMISEAVAFGTVQVPSEGNPIILLADRQTTGGYPKIAQVASVDLPKLAQLKPGEKIIFKKITHEQSQKLWIQREMEIKQLKRGIHFKYR</sequence>
<dbReference type="NCBIfam" id="TIGR00724">
    <property type="entry name" value="urea_amlyse_rel"/>
    <property type="match status" value="1"/>
</dbReference>
<name>A0A931MW37_9BACI</name>
<keyword evidence="6" id="KW-1185">Reference proteome</keyword>
<dbReference type="SUPFAM" id="SSF50891">
    <property type="entry name" value="Cyclophilin-like"/>
    <property type="match status" value="1"/>
</dbReference>
<dbReference type="Gene3D" id="2.40.100.10">
    <property type="entry name" value="Cyclophilin-like"/>
    <property type="match status" value="1"/>
</dbReference>
<organism evidence="5 6">
    <name type="scientific">Halobacillus yeomjeoni</name>
    <dbReference type="NCBI Taxonomy" id="311194"/>
    <lineage>
        <taxon>Bacteria</taxon>
        <taxon>Bacillati</taxon>
        <taxon>Bacillota</taxon>
        <taxon>Bacilli</taxon>
        <taxon>Bacillales</taxon>
        <taxon>Bacillaceae</taxon>
        <taxon>Halobacillus</taxon>
    </lineage>
</organism>